<accession>A0AAV2IR18</accession>
<dbReference type="EMBL" id="CAXITT010000975">
    <property type="protein sequence ID" value="CAL1547421.1"/>
    <property type="molecule type" value="Genomic_DNA"/>
</dbReference>
<reference evidence="3 4" key="1">
    <citation type="submission" date="2024-04" db="EMBL/GenBank/DDBJ databases">
        <authorList>
            <consortium name="Genoscope - CEA"/>
            <person name="William W."/>
        </authorList>
    </citation>
    <scope>NUCLEOTIDE SEQUENCE [LARGE SCALE GENOMIC DNA]</scope>
</reference>
<keyword evidence="4" id="KW-1185">Reference proteome</keyword>
<sequence>MKDSPASVIEALVCFFSIWSVVGLAGFHSYLTGSELTTNEDIKGTFTAKRGQDNFNPFSKGSLFKNCMGVLCGPNPPSLLDRRGFVVPDAEPVSHTNNMGTNTTADRSTVVVTDETPAEGVKKRDMISYQTPDGSVNSKLPPLNGTGQRVSEKCKQHP</sequence>
<keyword evidence="2" id="KW-0472">Membrane</keyword>
<evidence type="ECO:0008006" key="5">
    <source>
        <dbReference type="Google" id="ProtNLM"/>
    </source>
</evidence>
<name>A0AAV2IR18_LYMST</name>
<feature type="region of interest" description="Disordered" evidence="1">
    <location>
        <begin position="116"/>
        <end position="158"/>
    </location>
</feature>
<dbReference type="Proteomes" id="UP001497497">
    <property type="component" value="Unassembled WGS sequence"/>
</dbReference>
<dbReference type="AlphaFoldDB" id="A0AAV2IR18"/>
<proteinExistence type="predicted"/>
<comment type="caution">
    <text evidence="3">The sequence shown here is derived from an EMBL/GenBank/DDBJ whole genome shotgun (WGS) entry which is preliminary data.</text>
</comment>
<feature type="non-terminal residue" evidence="3">
    <location>
        <position position="158"/>
    </location>
</feature>
<evidence type="ECO:0000313" key="3">
    <source>
        <dbReference type="EMBL" id="CAL1547421.1"/>
    </source>
</evidence>
<evidence type="ECO:0000256" key="2">
    <source>
        <dbReference type="SAM" id="Phobius"/>
    </source>
</evidence>
<feature type="compositionally biased region" description="Polar residues" evidence="1">
    <location>
        <begin position="128"/>
        <end position="138"/>
    </location>
</feature>
<evidence type="ECO:0000256" key="1">
    <source>
        <dbReference type="SAM" id="MobiDB-lite"/>
    </source>
</evidence>
<keyword evidence="2" id="KW-0812">Transmembrane</keyword>
<feature type="transmembrane region" description="Helical" evidence="2">
    <location>
        <begin position="12"/>
        <end position="31"/>
    </location>
</feature>
<gene>
    <name evidence="3" type="ORF">GSLYS_00020746001</name>
</gene>
<evidence type="ECO:0000313" key="4">
    <source>
        <dbReference type="Proteomes" id="UP001497497"/>
    </source>
</evidence>
<keyword evidence="2" id="KW-1133">Transmembrane helix</keyword>
<organism evidence="3 4">
    <name type="scientific">Lymnaea stagnalis</name>
    <name type="common">Great pond snail</name>
    <name type="synonym">Helix stagnalis</name>
    <dbReference type="NCBI Taxonomy" id="6523"/>
    <lineage>
        <taxon>Eukaryota</taxon>
        <taxon>Metazoa</taxon>
        <taxon>Spiralia</taxon>
        <taxon>Lophotrochozoa</taxon>
        <taxon>Mollusca</taxon>
        <taxon>Gastropoda</taxon>
        <taxon>Heterobranchia</taxon>
        <taxon>Euthyneura</taxon>
        <taxon>Panpulmonata</taxon>
        <taxon>Hygrophila</taxon>
        <taxon>Lymnaeoidea</taxon>
        <taxon>Lymnaeidae</taxon>
        <taxon>Lymnaea</taxon>
    </lineage>
</organism>
<protein>
    <recommendedName>
        <fullName evidence="5">Palmitoyltransferase ZDHHC14</fullName>
    </recommendedName>
</protein>